<sequence>MTTLKILASILMPAMLAACAATTAGTPDPAGTESSKSPRSFRIIEDFSDAEV</sequence>
<dbReference type="EMBL" id="CP060414">
    <property type="protein sequence ID" value="QNT59238.1"/>
    <property type="molecule type" value="Genomic_DNA"/>
</dbReference>
<keyword evidence="3" id="KW-1185">Reference proteome</keyword>
<protein>
    <submittedName>
        <fullName evidence="2">Lipoprotein</fullName>
    </submittedName>
</protein>
<evidence type="ECO:0000256" key="1">
    <source>
        <dbReference type="SAM" id="SignalP"/>
    </source>
</evidence>
<dbReference type="RefSeq" id="WP_377057525.1">
    <property type="nucleotide sequence ID" value="NZ_JBHRZW010000023.1"/>
</dbReference>
<keyword evidence="2" id="KW-0449">Lipoprotein</keyword>
<dbReference type="Proteomes" id="UP000516412">
    <property type="component" value="Chromosome"/>
</dbReference>
<gene>
    <name evidence="2" type="ORF">H7A79_2342</name>
</gene>
<accession>A0A7H1MC73</accession>
<feature type="chain" id="PRO_5028948467" evidence="1">
    <location>
        <begin position="21"/>
        <end position="52"/>
    </location>
</feature>
<name>A0A7H1MC73_9NEIS</name>
<reference evidence="2" key="1">
    <citation type="submission" date="2024-06" db="EMBL/GenBank/DDBJ databases">
        <title>Complete Genome Sequence of mouse commensal type strain Neisseria musculi.</title>
        <authorList>
            <person name="Thapa E."/>
            <person name="Aluvathingal J."/>
            <person name="Nadendla S."/>
            <person name="Mehta A."/>
            <person name="Tettelin H."/>
            <person name="Weyand N.J."/>
        </authorList>
    </citation>
    <scope>NUCLEOTIDE SEQUENCE</scope>
    <source>
        <strain evidence="2">NW831</strain>
    </source>
</reference>
<keyword evidence="1" id="KW-0732">Signal</keyword>
<dbReference type="PROSITE" id="PS51257">
    <property type="entry name" value="PROKAR_LIPOPROTEIN"/>
    <property type="match status" value="1"/>
</dbReference>
<dbReference type="KEGG" id="nmus:H7A79_2342"/>
<dbReference type="AlphaFoldDB" id="A0A7H1MC73"/>
<evidence type="ECO:0000313" key="2">
    <source>
        <dbReference type="EMBL" id="QNT59238.1"/>
    </source>
</evidence>
<organism evidence="2 3">
    <name type="scientific">Neisseria musculi</name>
    <dbReference type="NCBI Taxonomy" id="1815583"/>
    <lineage>
        <taxon>Bacteria</taxon>
        <taxon>Pseudomonadati</taxon>
        <taxon>Pseudomonadota</taxon>
        <taxon>Betaproteobacteria</taxon>
        <taxon>Neisseriales</taxon>
        <taxon>Neisseriaceae</taxon>
        <taxon>Neisseria</taxon>
    </lineage>
</organism>
<proteinExistence type="predicted"/>
<evidence type="ECO:0000313" key="3">
    <source>
        <dbReference type="Proteomes" id="UP000516412"/>
    </source>
</evidence>
<feature type="signal peptide" evidence="1">
    <location>
        <begin position="1"/>
        <end position="20"/>
    </location>
</feature>